<dbReference type="NCBIfam" id="NF033748">
    <property type="entry name" value="class_F_sortase"/>
    <property type="match status" value="1"/>
</dbReference>
<feature type="compositionally biased region" description="Pro residues" evidence="2">
    <location>
        <begin position="28"/>
        <end position="56"/>
    </location>
</feature>
<dbReference type="SUPFAM" id="SSF63817">
    <property type="entry name" value="Sortase"/>
    <property type="match status" value="1"/>
</dbReference>
<dbReference type="InterPro" id="IPR042001">
    <property type="entry name" value="Sortase_F"/>
</dbReference>
<sequence length="275" mass="29429">MARRQTPVTGSRMPESVLRKQPAQVIAAPPPGTITGPLPPPPSVPGRPPFRAPQPRPRPKDPPRPIRGKRPWPVGLIVLALVFLGLFMVAMGIGAATSIDLPDLFGGKASAEPPPRAFPVLDPSRPERLTIPSIKVEAPILDVGLATDGSVGVPPLKRHNEAGWFDGGPSPGQFGPALIVGHADTRTGPSVFYDLPKLKPGQRIEVLRADNSVAIFEINSVEHFDKGKLPVQRVYGDFSRPSLRLMTCGGKWVGGKTGYQDNVVVFASLVETRKA</sequence>
<dbReference type="Pfam" id="PF04203">
    <property type="entry name" value="Sortase"/>
    <property type="match status" value="1"/>
</dbReference>
<keyword evidence="3" id="KW-0812">Transmembrane</keyword>
<evidence type="ECO:0000313" key="4">
    <source>
        <dbReference type="EMBL" id="GIE02919.1"/>
    </source>
</evidence>
<dbReference type="CDD" id="cd05829">
    <property type="entry name" value="Sortase_F"/>
    <property type="match status" value="1"/>
</dbReference>
<keyword evidence="3" id="KW-0472">Membrane</keyword>
<evidence type="ECO:0000313" key="5">
    <source>
        <dbReference type="Proteomes" id="UP000637628"/>
    </source>
</evidence>
<protein>
    <submittedName>
        <fullName evidence="4">Class F sortase</fullName>
    </submittedName>
</protein>
<dbReference type="InterPro" id="IPR023365">
    <property type="entry name" value="Sortase_dom-sf"/>
</dbReference>
<dbReference type="EMBL" id="BOML01000034">
    <property type="protein sequence ID" value="GIE02919.1"/>
    <property type="molecule type" value="Genomic_DNA"/>
</dbReference>
<evidence type="ECO:0000256" key="1">
    <source>
        <dbReference type="ARBA" id="ARBA00022801"/>
    </source>
</evidence>
<comment type="caution">
    <text evidence="4">The sequence shown here is derived from an EMBL/GenBank/DDBJ whole genome shotgun (WGS) entry which is preliminary data.</text>
</comment>
<evidence type="ECO:0000256" key="2">
    <source>
        <dbReference type="SAM" id="MobiDB-lite"/>
    </source>
</evidence>
<proteinExistence type="predicted"/>
<keyword evidence="3" id="KW-1133">Transmembrane helix</keyword>
<evidence type="ECO:0000256" key="3">
    <source>
        <dbReference type="SAM" id="Phobius"/>
    </source>
</evidence>
<organism evidence="4 5">
    <name type="scientific">Paractinoplanes durhamensis</name>
    <dbReference type="NCBI Taxonomy" id="113563"/>
    <lineage>
        <taxon>Bacteria</taxon>
        <taxon>Bacillati</taxon>
        <taxon>Actinomycetota</taxon>
        <taxon>Actinomycetes</taxon>
        <taxon>Micromonosporales</taxon>
        <taxon>Micromonosporaceae</taxon>
        <taxon>Paractinoplanes</taxon>
    </lineage>
</organism>
<name>A0ABQ3YZE8_9ACTN</name>
<feature type="transmembrane region" description="Helical" evidence="3">
    <location>
        <begin position="74"/>
        <end position="96"/>
    </location>
</feature>
<accession>A0ABQ3YZE8</accession>
<keyword evidence="1" id="KW-0378">Hydrolase</keyword>
<reference evidence="4 5" key="1">
    <citation type="submission" date="2021-01" db="EMBL/GenBank/DDBJ databases">
        <title>Whole genome shotgun sequence of Actinoplanes durhamensis NBRC 14914.</title>
        <authorList>
            <person name="Komaki H."/>
            <person name="Tamura T."/>
        </authorList>
    </citation>
    <scope>NUCLEOTIDE SEQUENCE [LARGE SCALE GENOMIC DNA]</scope>
    <source>
        <strain evidence="4 5">NBRC 14914</strain>
    </source>
</reference>
<gene>
    <name evidence="4" type="ORF">Adu01nite_42690</name>
</gene>
<dbReference type="RefSeq" id="WP_203728638.1">
    <property type="nucleotide sequence ID" value="NZ_BAAATX010000062.1"/>
</dbReference>
<keyword evidence="5" id="KW-1185">Reference proteome</keyword>
<dbReference type="Proteomes" id="UP000637628">
    <property type="component" value="Unassembled WGS sequence"/>
</dbReference>
<dbReference type="Gene3D" id="2.40.260.10">
    <property type="entry name" value="Sortase"/>
    <property type="match status" value="1"/>
</dbReference>
<feature type="region of interest" description="Disordered" evidence="2">
    <location>
        <begin position="1"/>
        <end position="69"/>
    </location>
</feature>
<dbReference type="InterPro" id="IPR005754">
    <property type="entry name" value="Sortase"/>
</dbReference>